<evidence type="ECO:0000313" key="4">
    <source>
        <dbReference type="EMBL" id="KLU02446.1"/>
    </source>
</evidence>
<comment type="caution">
    <text evidence="4">The sequence shown here is derived from an EMBL/GenBank/DDBJ whole genome shotgun (WGS) entry which is preliminary data.</text>
</comment>
<dbReference type="InterPro" id="IPR008971">
    <property type="entry name" value="HSP40/DnaJ_pept-bd"/>
</dbReference>
<dbReference type="GO" id="GO:0042026">
    <property type="term" value="P:protein refolding"/>
    <property type="evidence" value="ECO:0007669"/>
    <property type="project" value="TreeGrafter"/>
</dbReference>
<dbReference type="CDD" id="cd10747">
    <property type="entry name" value="DnaJ_C"/>
    <property type="match status" value="1"/>
</dbReference>
<dbReference type="PATRIC" id="fig|595434.4.peg.5236"/>
<dbReference type="FunFam" id="2.60.260.20:FF:000013">
    <property type="entry name" value="DnaJ subfamily B member 11"/>
    <property type="match status" value="1"/>
</dbReference>
<dbReference type="Gene3D" id="1.10.287.110">
    <property type="entry name" value="DnaJ domain"/>
    <property type="match status" value="1"/>
</dbReference>
<feature type="compositionally biased region" description="Gly residues" evidence="2">
    <location>
        <begin position="136"/>
        <end position="154"/>
    </location>
</feature>
<organism evidence="4 5">
    <name type="scientific">Rhodopirellula islandica</name>
    <dbReference type="NCBI Taxonomy" id="595434"/>
    <lineage>
        <taxon>Bacteria</taxon>
        <taxon>Pseudomonadati</taxon>
        <taxon>Planctomycetota</taxon>
        <taxon>Planctomycetia</taxon>
        <taxon>Pirellulales</taxon>
        <taxon>Pirellulaceae</taxon>
        <taxon>Rhodopirellula</taxon>
    </lineage>
</organism>
<dbReference type="PANTHER" id="PTHR43096:SF52">
    <property type="entry name" value="DNAJ HOMOLOG 1, MITOCHONDRIAL-RELATED"/>
    <property type="match status" value="1"/>
</dbReference>
<feature type="region of interest" description="Disordered" evidence="2">
    <location>
        <begin position="197"/>
        <end position="217"/>
    </location>
</feature>
<dbReference type="InterPro" id="IPR036869">
    <property type="entry name" value="J_dom_sf"/>
</dbReference>
<dbReference type="InterPro" id="IPR002939">
    <property type="entry name" value="DnaJ_C"/>
</dbReference>
<dbReference type="PANTHER" id="PTHR43096">
    <property type="entry name" value="DNAJ HOMOLOG 1, MITOCHONDRIAL-RELATED"/>
    <property type="match status" value="1"/>
</dbReference>
<dbReference type="EMBL" id="LECT01000044">
    <property type="protein sequence ID" value="KLU02446.1"/>
    <property type="molecule type" value="Genomic_DNA"/>
</dbReference>
<dbReference type="GO" id="GO:0005737">
    <property type="term" value="C:cytoplasm"/>
    <property type="evidence" value="ECO:0007669"/>
    <property type="project" value="TreeGrafter"/>
</dbReference>
<accession>A0A0J1B7N8</accession>
<dbReference type="GO" id="GO:0051082">
    <property type="term" value="F:unfolded protein binding"/>
    <property type="evidence" value="ECO:0007669"/>
    <property type="project" value="InterPro"/>
</dbReference>
<dbReference type="PRINTS" id="PR00625">
    <property type="entry name" value="JDOMAIN"/>
</dbReference>
<dbReference type="InterPro" id="IPR018253">
    <property type="entry name" value="DnaJ_domain_CS"/>
</dbReference>
<dbReference type="SUPFAM" id="SSF49493">
    <property type="entry name" value="HSP40/DnaJ peptide-binding domain"/>
    <property type="match status" value="2"/>
</dbReference>
<evidence type="ECO:0000259" key="3">
    <source>
        <dbReference type="PROSITE" id="PS50076"/>
    </source>
</evidence>
<name>A0A0J1B7N8_RHOIS</name>
<dbReference type="Gene3D" id="2.60.260.20">
    <property type="entry name" value="Urease metallochaperone UreE, N-terminal domain"/>
    <property type="match status" value="2"/>
</dbReference>
<gene>
    <name evidence="4" type="ORF">RISK_005512</name>
</gene>
<proteinExistence type="predicted"/>
<reference evidence="4" key="1">
    <citation type="submission" date="2015-05" db="EMBL/GenBank/DDBJ databases">
        <title>Permanent draft genome of Rhodopirellula islandicus K833.</title>
        <authorList>
            <person name="Kizina J."/>
            <person name="Richter M."/>
            <person name="Glockner F.O."/>
            <person name="Harder J."/>
        </authorList>
    </citation>
    <scope>NUCLEOTIDE SEQUENCE [LARGE SCALE GENOMIC DNA]</scope>
    <source>
        <strain evidence="4">K833</strain>
    </source>
</reference>
<dbReference type="STRING" id="595434.RISK_005512"/>
<dbReference type="InterPro" id="IPR001623">
    <property type="entry name" value="DnaJ_domain"/>
</dbReference>
<feature type="domain" description="J" evidence="3">
    <location>
        <begin position="4"/>
        <end position="69"/>
    </location>
</feature>
<dbReference type="RefSeq" id="WP_047816504.1">
    <property type="nucleotide sequence ID" value="NZ_LECT01000044.1"/>
</dbReference>
<keyword evidence="1" id="KW-0143">Chaperone</keyword>
<dbReference type="Proteomes" id="UP000036367">
    <property type="component" value="Unassembled WGS sequence"/>
</dbReference>
<dbReference type="CDD" id="cd06257">
    <property type="entry name" value="DnaJ"/>
    <property type="match status" value="1"/>
</dbReference>
<evidence type="ECO:0000256" key="1">
    <source>
        <dbReference type="ARBA" id="ARBA00023186"/>
    </source>
</evidence>
<feature type="region of interest" description="Disordered" evidence="2">
    <location>
        <begin position="136"/>
        <end position="162"/>
    </location>
</feature>
<dbReference type="Pfam" id="PF01556">
    <property type="entry name" value="DnaJ_C"/>
    <property type="match status" value="1"/>
</dbReference>
<evidence type="ECO:0000313" key="5">
    <source>
        <dbReference type="Proteomes" id="UP000036367"/>
    </source>
</evidence>
<dbReference type="PROSITE" id="PS00636">
    <property type="entry name" value="DNAJ_1"/>
    <property type="match status" value="1"/>
</dbReference>
<dbReference type="PROSITE" id="PS50076">
    <property type="entry name" value="DNAJ_2"/>
    <property type="match status" value="1"/>
</dbReference>
<dbReference type="Pfam" id="PF00226">
    <property type="entry name" value="DnaJ"/>
    <property type="match status" value="1"/>
</dbReference>
<dbReference type="OrthoDB" id="9779889at2"/>
<evidence type="ECO:0000256" key="2">
    <source>
        <dbReference type="SAM" id="MobiDB-lite"/>
    </source>
</evidence>
<dbReference type="SUPFAM" id="SSF46565">
    <property type="entry name" value="Chaperone J-domain"/>
    <property type="match status" value="1"/>
</dbReference>
<keyword evidence="5" id="KW-1185">Reference proteome</keyword>
<protein>
    <submittedName>
        <fullName evidence="4">DnaJ-class molecular chaperone CbpA</fullName>
    </submittedName>
</protein>
<dbReference type="AlphaFoldDB" id="A0A0J1B7N8"/>
<dbReference type="SMART" id="SM00271">
    <property type="entry name" value="DnaJ"/>
    <property type="match status" value="1"/>
</dbReference>
<sequence>MAEDLYQTLGVSRDAEKAELTKAYRKLARKYHPDMNLDNPDAQEKFKRVQEAYEVLGDEEKRAAYDRYGSDFEKIRGGWNPNAGGGGGGGADPSFDGLDLEQIFGAAGRGGGGGGRGGAGFENGFNDFFEQILGGGAHAGGARGGQGSPFGGGQRSAPPQRGQNIRHELSVTFRTAVLGDKVEFYLARGGKQEKLSVTIPPGVSSGSKIRLREQGQPGSGGAGDLILIIQVDNHPFYKRNGNNLELKLPITLAEAALGAKVDVPTPAGTIALSIPAGSSSGKRLRLKGQGVRNPKGTDGDLMVELQIQLPESIDDDSKKLIEQFDAANPMQPRESLKF</sequence>